<accession>H2E9L4</accession>
<reference evidence="1" key="1">
    <citation type="submission" date="2011-10" db="EMBL/GenBank/DDBJ databases">
        <title>Provirophages and transpovirons: unique mobilome of giant viruses.</title>
        <authorList>
            <person name="Desnues C."/>
            <person name="LaScola B."/>
            <person name="Yutin N."/>
            <person name="Fournous G."/>
            <person name="Koonin E."/>
            <person name="Raoult D."/>
        </authorList>
    </citation>
    <scope>NUCLEOTIDE SEQUENCE</scope>
    <source>
        <strain evidence="1">Mv13-c7</strain>
    </source>
</reference>
<protein>
    <submittedName>
        <fullName evidence="1">Uncharacterized protein</fullName>
    </submittedName>
</protein>
<dbReference type="EMBL" id="JN885990">
    <property type="protein sequence ID" value="AEX61087.1"/>
    <property type="molecule type" value="Genomic_DNA"/>
</dbReference>
<evidence type="ECO:0000313" key="1">
    <source>
        <dbReference type="EMBL" id="AEX61087.1"/>
    </source>
</evidence>
<name>H2E9L4_9VIRU</name>
<gene>
    <name evidence="1" type="ORF">c7_R21</name>
</gene>
<proteinExistence type="predicted"/>
<sequence length="43" mass="5072">MLLVFLSCSQTSVITQKIDLSNYKTPYLIMNIPHYHNIEYILI</sequence>
<organism evidence="1">
    <name type="scientific">Megavirus courdo7</name>
    <dbReference type="NCBI Taxonomy" id="1128135"/>
    <lineage>
        <taxon>Viruses</taxon>
        <taxon>Varidnaviria</taxon>
        <taxon>Bamfordvirae</taxon>
        <taxon>Nucleocytoviricota</taxon>
        <taxon>Megaviricetes</taxon>
        <taxon>Imitervirales</taxon>
        <taxon>Mimiviridae</taxon>
        <taxon>Megamimivirinae</taxon>
        <taxon>Megavirus</taxon>
    </lineage>
</organism>